<keyword evidence="5 7" id="KW-1133">Transmembrane helix</keyword>
<dbReference type="PANTHER" id="PTHR42718">
    <property type="entry name" value="MAJOR FACILITATOR SUPERFAMILY MULTIDRUG TRANSPORTER MFSC"/>
    <property type="match status" value="1"/>
</dbReference>
<keyword evidence="6 7" id="KW-0472">Membrane</keyword>
<feature type="transmembrane region" description="Helical" evidence="7">
    <location>
        <begin position="413"/>
        <end position="434"/>
    </location>
</feature>
<sequence length="514" mass="52671">MSTDIRALHHQGSPAPGHRAGVREWAALTVLMLPVLLVSVDNTVLSFALPAISTELAPTSNQLLWIVDIYPLMLAGLLVAMGSLGDRIGRRRLLVIGAVGFGAVKVLAAYSTTPEMLIVSRALLGVFGATLMPSTLSLLRNIFSDRRQRRLAIAVWASAFAGGAALGPIMGGWLLENHWWGSVFLITVPVIVALLPLVLWLVPESKDPTPGPVDVPSIGLSLATMLPLVYAIKIAAEHGLSSDALAAAAVGLAAGVAFVRRQLASPTPMLDVRLFTNPVFSGAVASNLLSILGYAGFLFFVAQFLQLVIGLSPMEAGTVLVPGLVASIVAGLVAVRLVRVIRPHVLIGGSFALSASGYAIATFVGEVPTVMSISVAFVAVGVGIGLAETLTNDIIISTAPAEKSGAASAISETAYEIGSVLGTAVLGSVLMATYRSGMDVPTGMSAADTDAATETLGGAVEVANGLGSTGDALLRSAHLAFDHGVQVTCALGILIALGAAAVSALTLRNADTDA</sequence>
<feature type="transmembrane region" description="Helical" evidence="7">
    <location>
        <begin position="151"/>
        <end position="173"/>
    </location>
</feature>
<feature type="transmembrane region" description="Helical" evidence="7">
    <location>
        <begin position="370"/>
        <end position="392"/>
    </location>
</feature>
<evidence type="ECO:0000313" key="9">
    <source>
        <dbReference type="EMBL" id="UYM06890.1"/>
    </source>
</evidence>
<dbReference type="AlphaFoldDB" id="A0AA46TKR4"/>
<feature type="transmembrane region" description="Helical" evidence="7">
    <location>
        <begin position="118"/>
        <end position="139"/>
    </location>
</feature>
<feature type="transmembrane region" description="Helical" evidence="7">
    <location>
        <begin position="485"/>
        <end position="507"/>
    </location>
</feature>
<dbReference type="CDD" id="cd17321">
    <property type="entry name" value="MFS_MMR_MDR_like"/>
    <property type="match status" value="1"/>
</dbReference>
<dbReference type="PROSITE" id="PS50850">
    <property type="entry name" value="MFS"/>
    <property type="match status" value="1"/>
</dbReference>
<evidence type="ECO:0000256" key="5">
    <source>
        <dbReference type="ARBA" id="ARBA00022989"/>
    </source>
</evidence>
<evidence type="ECO:0000256" key="4">
    <source>
        <dbReference type="ARBA" id="ARBA00022692"/>
    </source>
</evidence>
<dbReference type="InterPro" id="IPR020846">
    <property type="entry name" value="MFS_dom"/>
</dbReference>
<keyword evidence="3" id="KW-1003">Cell membrane</keyword>
<accession>A0AA46TKR4</accession>
<dbReference type="Pfam" id="PF07690">
    <property type="entry name" value="MFS_1"/>
    <property type="match status" value="1"/>
</dbReference>
<keyword evidence="2" id="KW-0813">Transport</keyword>
<proteinExistence type="predicted"/>
<comment type="subcellular location">
    <subcellularLocation>
        <location evidence="1">Cell membrane</location>
        <topology evidence="1">Multi-pass membrane protein</topology>
    </subcellularLocation>
</comment>
<feature type="transmembrane region" description="Helical" evidence="7">
    <location>
        <begin position="93"/>
        <end position="112"/>
    </location>
</feature>
<feature type="transmembrane region" description="Helical" evidence="7">
    <location>
        <begin position="25"/>
        <end position="51"/>
    </location>
</feature>
<feature type="transmembrane region" description="Helical" evidence="7">
    <location>
        <begin position="345"/>
        <end position="364"/>
    </location>
</feature>
<evidence type="ECO:0000313" key="10">
    <source>
        <dbReference type="Proteomes" id="UP001164390"/>
    </source>
</evidence>
<feature type="transmembrane region" description="Helical" evidence="7">
    <location>
        <begin position="179"/>
        <end position="201"/>
    </location>
</feature>
<dbReference type="GO" id="GO:0022857">
    <property type="term" value="F:transmembrane transporter activity"/>
    <property type="evidence" value="ECO:0007669"/>
    <property type="project" value="InterPro"/>
</dbReference>
<evidence type="ECO:0000256" key="7">
    <source>
        <dbReference type="SAM" id="Phobius"/>
    </source>
</evidence>
<dbReference type="Proteomes" id="UP001164390">
    <property type="component" value="Chromosome"/>
</dbReference>
<feature type="transmembrane region" description="Helical" evidence="7">
    <location>
        <begin position="213"/>
        <end position="232"/>
    </location>
</feature>
<dbReference type="PANTHER" id="PTHR42718:SF47">
    <property type="entry name" value="METHYL VIOLOGEN RESISTANCE PROTEIN SMVA"/>
    <property type="match status" value="1"/>
</dbReference>
<dbReference type="RefSeq" id="WP_271635818.1">
    <property type="nucleotide sequence ID" value="NZ_CP094970.1"/>
</dbReference>
<dbReference type="KEGG" id="sgrg:L0C25_07390"/>
<dbReference type="EMBL" id="CP094970">
    <property type="protein sequence ID" value="UYM06890.1"/>
    <property type="molecule type" value="Genomic_DNA"/>
</dbReference>
<keyword evidence="10" id="KW-1185">Reference proteome</keyword>
<keyword evidence="4 7" id="KW-0812">Transmembrane</keyword>
<evidence type="ECO:0000259" key="8">
    <source>
        <dbReference type="PROSITE" id="PS50850"/>
    </source>
</evidence>
<name>A0AA46TKR4_9ACTN</name>
<feature type="transmembrane region" description="Helical" evidence="7">
    <location>
        <begin position="284"/>
        <end position="305"/>
    </location>
</feature>
<feature type="domain" description="Major facilitator superfamily (MFS) profile" evidence="8">
    <location>
        <begin position="27"/>
        <end position="510"/>
    </location>
</feature>
<evidence type="ECO:0000256" key="2">
    <source>
        <dbReference type="ARBA" id="ARBA00022448"/>
    </source>
</evidence>
<feature type="transmembrane region" description="Helical" evidence="7">
    <location>
        <begin position="244"/>
        <end position="263"/>
    </location>
</feature>
<feature type="transmembrane region" description="Helical" evidence="7">
    <location>
        <begin position="317"/>
        <end position="338"/>
    </location>
</feature>
<dbReference type="InterPro" id="IPR011701">
    <property type="entry name" value="MFS"/>
</dbReference>
<feature type="transmembrane region" description="Helical" evidence="7">
    <location>
        <begin position="63"/>
        <end position="81"/>
    </location>
</feature>
<organism evidence="9 10">
    <name type="scientific">Solicola gregarius</name>
    <dbReference type="NCBI Taxonomy" id="2908642"/>
    <lineage>
        <taxon>Bacteria</taxon>
        <taxon>Bacillati</taxon>
        <taxon>Actinomycetota</taxon>
        <taxon>Actinomycetes</taxon>
        <taxon>Propionibacteriales</taxon>
        <taxon>Nocardioidaceae</taxon>
        <taxon>Solicola</taxon>
    </lineage>
</organism>
<evidence type="ECO:0000256" key="6">
    <source>
        <dbReference type="ARBA" id="ARBA00023136"/>
    </source>
</evidence>
<protein>
    <submittedName>
        <fullName evidence="9">MFS transporter</fullName>
    </submittedName>
</protein>
<dbReference type="GO" id="GO:0005886">
    <property type="term" value="C:plasma membrane"/>
    <property type="evidence" value="ECO:0007669"/>
    <property type="project" value="UniProtKB-SubCell"/>
</dbReference>
<dbReference type="Gene3D" id="1.20.1250.20">
    <property type="entry name" value="MFS general substrate transporter like domains"/>
    <property type="match status" value="1"/>
</dbReference>
<dbReference type="InterPro" id="IPR036259">
    <property type="entry name" value="MFS_trans_sf"/>
</dbReference>
<evidence type="ECO:0000256" key="3">
    <source>
        <dbReference type="ARBA" id="ARBA00022475"/>
    </source>
</evidence>
<gene>
    <name evidence="9" type="ORF">L0C25_07390</name>
</gene>
<reference evidence="9" key="1">
    <citation type="submission" date="2022-01" db="EMBL/GenBank/DDBJ databases">
        <title>Nocardioidaceae gen. sp. A5X3R13.</title>
        <authorList>
            <person name="Lopez Marin M.A."/>
            <person name="Uhlik O."/>
        </authorList>
    </citation>
    <scope>NUCLEOTIDE SEQUENCE</scope>
    <source>
        <strain evidence="9">A5X3R13</strain>
    </source>
</reference>
<dbReference type="SUPFAM" id="SSF103473">
    <property type="entry name" value="MFS general substrate transporter"/>
    <property type="match status" value="1"/>
</dbReference>
<evidence type="ECO:0000256" key="1">
    <source>
        <dbReference type="ARBA" id="ARBA00004651"/>
    </source>
</evidence>